<gene>
    <name evidence="1" type="ORF">Catovirus_1_194</name>
</gene>
<name>A0A1V0S8W4_9VIRU</name>
<evidence type="ECO:0000313" key="1">
    <source>
        <dbReference type="EMBL" id="ARF08144.1"/>
    </source>
</evidence>
<dbReference type="EMBL" id="KY684083">
    <property type="protein sequence ID" value="ARF08144.1"/>
    <property type="molecule type" value="Genomic_DNA"/>
</dbReference>
<organism evidence="1">
    <name type="scientific">Catovirus CTV1</name>
    <dbReference type="NCBI Taxonomy" id="1977631"/>
    <lineage>
        <taxon>Viruses</taxon>
        <taxon>Varidnaviria</taxon>
        <taxon>Bamfordvirae</taxon>
        <taxon>Nucleocytoviricota</taxon>
        <taxon>Megaviricetes</taxon>
        <taxon>Imitervirales</taxon>
        <taxon>Mimiviridae</taxon>
        <taxon>Klosneuvirinae</taxon>
        <taxon>Catovirus</taxon>
    </lineage>
</organism>
<sequence length="270" mass="31945">MNKYARRFNIESDSILPFTINNICKVSGKEFLDKCPEFKDKNLQWGDMIQIDSDYRNEGVLIWDDRWYNFEYNEDGPYFDYGVLPINFSVLKKGGNKPLDYFEKAMDYNEIYYPWFPREYENELKQNCVIDLNELVCKTFFVHKCSLGDSNIIISVDLKEFVFNRVGFSGGPNYEEHTYEILCDKLMIPGQCKKYISHSDVVPIRGDQITLSFRNDSNKDWESQKQNVIKDLVLSNICLEKTKEIFMQRLLNSKYLSRDENIFSPIYPNN</sequence>
<protein>
    <submittedName>
        <fullName evidence="1">Uncharacterized protein</fullName>
    </submittedName>
</protein>
<proteinExistence type="predicted"/>
<accession>A0A1V0S8W4</accession>
<reference evidence="1" key="1">
    <citation type="journal article" date="2017" name="Science">
        <title>Giant viruses with an expanded complement of translation system components.</title>
        <authorList>
            <person name="Schulz F."/>
            <person name="Yutin N."/>
            <person name="Ivanova N.N."/>
            <person name="Ortega D.R."/>
            <person name="Lee T.K."/>
            <person name="Vierheilig J."/>
            <person name="Daims H."/>
            <person name="Horn M."/>
            <person name="Wagner M."/>
            <person name="Jensen G.J."/>
            <person name="Kyrpides N.C."/>
            <person name="Koonin E.V."/>
            <person name="Woyke T."/>
        </authorList>
    </citation>
    <scope>NUCLEOTIDE SEQUENCE</scope>
    <source>
        <strain evidence="1">CTV1</strain>
    </source>
</reference>